<evidence type="ECO:0000256" key="1">
    <source>
        <dbReference type="SAM" id="Phobius"/>
    </source>
</evidence>
<reference evidence="3" key="1">
    <citation type="submission" date="2020-08" db="EMBL/GenBank/DDBJ databases">
        <title>Novel species isolated from subtropical streams in China.</title>
        <authorList>
            <person name="Lu H."/>
        </authorList>
    </citation>
    <scope>NUCLEOTIDE SEQUENCE</scope>
    <source>
        <strain evidence="3">KACC 12607</strain>
    </source>
</reference>
<dbReference type="RefSeq" id="WP_186910921.1">
    <property type="nucleotide sequence ID" value="NZ_JACOFV010000002.1"/>
</dbReference>
<keyword evidence="4" id="KW-1185">Reference proteome</keyword>
<accession>A0A923HG34</accession>
<keyword evidence="1" id="KW-0812">Transmembrane</keyword>
<sequence>MTRQFKQFLSALFLLLTLTSGAAFAQTTSTNLGKPAIPLHINESFKINVAGICDQFPATQIGQLNLRINGQLMPLKASDCDADPNQYGLDYFLPQPDTAELTRLRDALSGSPWRDARHGFQRELSYTVSFSDSRGENLIAAGTMHYQIIRIPYLLLGFAFIAIVSVALFQLGNASTLLRDTPNGPCTIPVQCRTYSMGRVQMAWWFFIVLISYIWLWIVAEGIPTMSAHALGLMGIGSATYLTAAGVDASKQNVLGSSQGFWNDILSDAQGLALYRFQMLVFNVLFGVLFLIYVLQNVAMPDLDTNILALLGMSAGTYAGFKIPEKQTAATPPVPHQQEDPK</sequence>
<evidence type="ECO:0000313" key="4">
    <source>
        <dbReference type="Proteomes" id="UP000634011"/>
    </source>
</evidence>
<keyword evidence="1" id="KW-1133">Transmembrane helix</keyword>
<proteinExistence type="predicted"/>
<feature type="signal peptide" evidence="2">
    <location>
        <begin position="1"/>
        <end position="25"/>
    </location>
</feature>
<organism evidence="3 4">
    <name type="scientific">Undibacterium jejuense</name>
    <dbReference type="NCBI Taxonomy" id="1344949"/>
    <lineage>
        <taxon>Bacteria</taxon>
        <taxon>Pseudomonadati</taxon>
        <taxon>Pseudomonadota</taxon>
        <taxon>Betaproteobacteria</taxon>
        <taxon>Burkholderiales</taxon>
        <taxon>Oxalobacteraceae</taxon>
        <taxon>Undibacterium</taxon>
    </lineage>
</organism>
<keyword evidence="2" id="KW-0732">Signal</keyword>
<comment type="caution">
    <text evidence="3">The sequence shown here is derived from an EMBL/GenBank/DDBJ whole genome shotgun (WGS) entry which is preliminary data.</text>
</comment>
<evidence type="ECO:0000256" key="2">
    <source>
        <dbReference type="SAM" id="SignalP"/>
    </source>
</evidence>
<dbReference type="AlphaFoldDB" id="A0A923HG34"/>
<feature type="chain" id="PRO_5037943553" evidence="2">
    <location>
        <begin position="26"/>
        <end position="342"/>
    </location>
</feature>
<evidence type="ECO:0000313" key="3">
    <source>
        <dbReference type="EMBL" id="MBC3860972.1"/>
    </source>
</evidence>
<feature type="transmembrane region" description="Helical" evidence="1">
    <location>
        <begin position="151"/>
        <end position="169"/>
    </location>
</feature>
<feature type="transmembrane region" description="Helical" evidence="1">
    <location>
        <begin position="280"/>
        <end position="299"/>
    </location>
</feature>
<feature type="transmembrane region" description="Helical" evidence="1">
    <location>
        <begin position="203"/>
        <end position="220"/>
    </location>
</feature>
<dbReference type="EMBL" id="JACOFV010000002">
    <property type="protein sequence ID" value="MBC3860972.1"/>
    <property type="molecule type" value="Genomic_DNA"/>
</dbReference>
<keyword evidence="1" id="KW-0472">Membrane</keyword>
<protein>
    <submittedName>
        <fullName evidence="3">Uncharacterized protein</fullName>
    </submittedName>
</protein>
<dbReference type="Proteomes" id="UP000634011">
    <property type="component" value="Unassembled WGS sequence"/>
</dbReference>
<name>A0A923HG34_9BURK</name>
<gene>
    <name evidence="3" type="ORF">H8K32_02575</name>
</gene>